<evidence type="ECO:0000256" key="25">
    <source>
        <dbReference type="ARBA" id="ARBA00048749"/>
    </source>
</evidence>
<dbReference type="Pfam" id="PF00069">
    <property type="entry name" value="Pkinase"/>
    <property type="match status" value="1"/>
</dbReference>
<dbReference type="FunFam" id="3.80.10.10:FF:000095">
    <property type="entry name" value="LRR receptor-like serine/threonine-protein kinase GSO1"/>
    <property type="match status" value="1"/>
</dbReference>
<protein>
    <recommendedName>
        <fullName evidence="27">Glucose-6-phosphate 1-dehydrogenase</fullName>
        <ecNumber evidence="27">1.1.1.49</ecNumber>
    </recommendedName>
</protein>
<comment type="caution">
    <text evidence="30">The sequence shown here is derived from an EMBL/GenBank/DDBJ whole genome shotgun (WGS) entry which is preliminary data.</text>
</comment>
<feature type="transmembrane region" description="Helical" evidence="28">
    <location>
        <begin position="1467"/>
        <end position="1492"/>
    </location>
</feature>
<evidence type="ECO:0000256" key="8">
    <source>
        <dbReference type="ARBA" id="ARBA00022614"/>
    </source>
</evidence>
<keyword evidence="11" id="KW-0732">Signal</keyword>
<dbReference type="GO" id="GO:0009791">
    <property type="term" value="P:post-embryonic development"/>
    <property type="evidence" value="ECO:0007669"/>
    <property type="project" value="UniProtKB-ARBA"/>
</dbReference>
<dbReference type="GO" id="GO:0004345">
    <property type="term" value="F:glucose-6-phosphate dehydrogenase activity"/>
    <property type="evidence" value="ECO:0007669"/>
    <property type="project" value="UniProtKB-EC"/>
</dbReference>
<evidence type="ECO:0000256" key="6">
    <source>
        <dbReference type="ARBA" id="ARBA00022527"/>
    </source>
</evidence>
<dbReference type="InterPro" id="IPR036291">
    <property type="entry name" value="NAD(P)-bd_dom_sf"/>
</dbReference>
<dbReference type="FunFam" id="3.30.200.20:FF:000309">
    <property type="entry name" value="Leucine-rich repeat receptor protein kinase MSP1"/>
    <property type="match status" value="1"/>
</dbReference>
<dbReference type="PANTHER" id="PTHR48053:SF22">
    <property type="entry name" value="MDIS1-INTERACTING RECEPTOR LIKE KINASE 2-LIKE"/>
    <property type="match status" value="1"/>
</dbReference>
<dbReference type="GO" id="GO:0009653">
    <property type="term" value="P:anatomical structure morphogenesis"/>
    <property type="evidence" value="ECO:0007669"/>
    <property type="project" value="UniProtKB-ARBA"/>
</dbReference>
<dbReference type="InterPro" id="IPR017441">
    <property type="entry name" value="Protein_kinase_ATP_BS"/>
</dbReference>
<dbReference type="Pfam" id="PF02781">
    <property type="entry name" value="G6PD_C"/>
    <property type="match status" value="1"/>
</dbReference>
<dbReference type="Pfam" id="PF00479">
    <property type="entry name" value="G6PD_N"/>
    <property type="match status" value="1"/>
</dbReference>
<evidence type="ECO:0000256" key="4">
    <source>
        <dbReference type="ARBA" id="ARBA00009975"/>
    </source>
</evidence>
<dbReference type="PRINTS" id="PR00019">
    <property type="entry name" value="LEURICHRPT"/>
</dbReference>
<dbReference type="SUPFAM" id="SSF51735">
    <property type="entry name" value="NAD(P)-binding Rossmann-fold domains"/>
    <property type="match status" value="1"/>
</dbReference>
<dbReference type="Pfam" id="PF07714">
    <property type="entry name" value="PK_Tyr_Ser-Thr"/>
    <property type="match status" value="1"/>
</dbReference>
<dbReference type="SUPFAM" id="SSF52058">
    <property type="entry name" value="L domain-like"/>
    <property type="match status" value="2"/>
</dbReference>
<dbReference type="InterPro" id="IPR001611">
    <property type="entry name" value="Leu-rich_rpt"/>
</dbReference>
<dbReference type="InterPro" id="IPR011009">
    <property type="entry name" value="Kinase-like_dom_sf"/>
</dbReference>
<dbReference type="InterPro" id="IPR051716">
    <property type="entry name" value="Plant_RL_S/T_kinase"/>
</dbReference>
<dbReference type="UniPathway" id="UPA00115">
    <property type="reaction ID" value="UER00408"/>
</dbReference>
<keyword evidence="22 27" id="KW-0119">Carbohydrate metabolism</keyword>
<dbReference type="PROSITE" id="PS00069">
    <property type="entry name" value="G6P_DEHYDROGENASE"/>
    <property type="match status" value="1"/>
</dbReference>
<evidence type="ECO:0000256" key="26">
    <source>
        <dbReference type="PROSITE-ProRule" id="PRU10141"/>
    </source>
</evidence>
<evidence type="ECO:0000256" key="23">
    <source>
        <dbReference type="ARBA" id="ARBA00047899"/>
    </source>
</evidence>
<dbReference type="InterPro" id="IPR013210">
    <property type="entry name" value="LRR_N_plant-typ"/>
</dbReference>
<keyword evidence="13 26" id="KW-0547">Nucleotide-binding</keyword>
<comment type="subcellular location">
    <subcellularLocation>
        <location evidence="1">Cell membrane</location>
    </subcellularLocation>
    <subcellularLocation>
        <location evidence="2">Membrane</location>
        <topology evidence="2">Single-pass type I membrane protein</topology>
    </subcellularLocation>
</comment>
<evidence type="ECO:0000256" key="5">
    <source>
        <dbReference type="ARBA" id="ARBA00022526"/>
    </source>
</evidence>
<evidence type="ECO:0000256" key="9">
    <source>
        <dbReference type="ARBA" id="ARBA00022679"/>
    </source>
</evidence>
<dbReference type="InterPro" id="IPR019796">
    <property type="entry name" value="G6P_DH_AS"/>
</dbReference>
<keyword evidence="17 28" id="KW-1133">Transmembrane helix</keyword>
<keyword evidence="12" id="KW-0677">Repeat</keyword>
<keyword evidence="9" id="KW-0808">Transferase</keyword>
<dbReference type="GO" id="GO:0099402">
    <property type="term" value="P:plant organ development"/>
    <property type="evidence" value="ECO:0007669"/>
    <property type="project" value="UniProtKB-ARBA"/>
</dbReference>
<evidence type="ECO:0000256" key="28">
    <source>
        <dbReference type="SAM" id="Phobius"/>
    </source>
</evidence>
<dbReference type="HAMAP" id="MF_00966">
    <property type="entry name" value="G6PD"/>
    <property type="match status" value="1"/>
</dbReference>
<dbReference type="InterPro" id="IPR001245">
    <property type="entry name" value="Ser-Thr/Tyr_kinase_cat_dom"/>
</dbReference>
<comment type="catalytic activity">
    <reaction evidence="25 27">
        <text>D-glucose 6-phosphate + NADP(+) = 6-phospho-D-glucono-1,5-lactone + NADPH + H(+)</text>
        <dbReference type="Rhea" id="RHEA:15841"/>
        <dbReference type="ChEBI" id="CHEBI:15378"/>
        <dbReference type="ChEBI" id="CHEBI:57783"/>
        <dbReference type="ChEBI" id="CHEBI:57955"/>
        <dbReference type="ChEBI" id="CHEBI:58349"/>
        <dbReference type="ChEBI" id="CHEBI:61548"/>
        <dbReference type="EC" id="1.1.1.49"/>
    </reaction>
</comment>
<keyword evidence="5 27" id="KW-0313">Glucose metabolism</keyword>
<proteinExistence type="inferred from homology"/>
<dbReference type="SUPFAM" id="SSF52047">
    <property type="entry name" value="RNI-like"/>
    <property type="match status" value="1"/>
</dbReference>
<dbReference type="GO" id="GO:0005524">
    <property type="term" value="F:ATP binding"/>
    <property type="evidence" value="ECO:0007669"/>
    <property type="project" value="UniProtKB-UniRule"/>
</dbReference>
<dbReference type="InterPro" id="IPR003591">
    <property type="entry name" value="Leu-rich_rpt_typical-subtyp"/>
</dbReference>
<evidence type="ECO:0000256" key="14">
    <source>
        <dbReference type="ARBA" id="ARBA00022777"/>
    </source>
</evidence>
<keyword evidence="8" id="KW-0433">Leucine-rich repeat</keyword>
<evidence type="ECO:0000256" key="27">
    <source>
        <dbReference type="RuleBase" id="RU362120"/>
    </source>
</evidence>
<dbReference type="GO" id="GO:0106310">
    <property type="term" value="F:protein serine kinase activity"/>
    <property type="evidence" value="ECO:0007669"/>
    <property type="project" value="RHEA"/>
</dbReference>
<dbReference type="PRINTS" id="PR00079">
    <property type="entry name" value="G6PDHDRGNASE"/>
</dbReference>
<dbReference type="PROSITE" id="PS50011">
    <property type="entry name" value="PROTEIN_KINASE_DOM"/>
    <property type="match status" value="1"/>
</dbReference>
<comment type="catalytic activity">
    <reaction evidence="24">
        <text>L-seryl-[protein] + ATP = O-phospho-L-seryl-[protein] + ADP + H(+)</text>
        <dbReference type="Rhea" id="RHEA:17989"/>
        <dbReference type="Rhea" id="RHEA-COMP:9863"/>
        <dbReference type="Rhea" id="RHEA-COMP:11604"/>
        <dbReference type="ChEBI" id="CHEBI:15378"/>
        <dbReference type="ChEBI" id="CHEBI:29999"/>
        <dbReference type="ChEBI" id="CHEBI:30616"/>
        <dbReference type="ChEBI" id="CHEBI:83421"/>
        <dbReference type="ChEBI" id="CHEBI:456216"/>
        <dbReference type="EC" id="2.7.11.1"/>
    </reaction>
</comment>
<keyword evidence="10 28" id="KW-0812">Transmembrane</keyword>
<dbReference type="NCBIfam" id="TIGR00871">
    <property type="entry name" value="zwf"/>
    <property type="match status" value="1"/>
</dbReference>
<comment type="function">
    <text evidence="27">Catalyzes the rate-limiting step of the oxidative pentose-phosphate pathway, which represents a route for the dissimilation of carbohydrates besides glycolysis.</text>
</comment>
<dbReference type="GO" id="GO:0009051">
    <property type="term" value="P:pentose-phosphate shunt, oxidative branch"/>
    <property type="evidence" value="ECO:0007669"/>
    <property type="project" value="UniProtKB-ARBA"/>
</dbReference>
<evidence type="ECO:0000256" key="16">
    <source>
        <dbReference type="ARBA" id="ARBA00022857"/>
    </source>
</evidence>
<dbReference type="InterPro" id="IPR000719">
    <property type="entry name" value="Prot_kinase_dom"/>
</dbReference>
<comment type="catalytic activity">
    <reaction evidence="23">
        <text>L-threonyl-[protein] + ATP = O-phospho-L-threonyl-[protein] + ADP + H(+)</text>
        <dbReference type="Rhea" id="RHEA:46608"/>
        <dbReference type="Rhea" id="RHEA-COMP:11060"/>
        <dbReference type="Rhea" id="RHEA-COMP:11605"/>
        <dbReference type="ChEBI" id="CHEBI:15378"/>
        <dbReference type="ChEBI" id="CHEBI:30013"/>
        <dbReference type="ChEBI" id="CHEBI:30616"/>
        <dbReference type="ChEBI" id="CHEBI:61977"/>
        <dbReference type="ChEBI" id="CHEBI:456216"/>
        <dbReference type="EC" id="2.7.11.1"/>
    </reaction>
</comment>
<gene>
    <name evidence="30" type="ORF">CKAN_00027400</name>
</gene>
<keyword evidence="6" id="KW-0723">Serine/threonine-protein kinase</keyword>
<keyword evidence="18 27" id="KW-0560">Oxidoreductase</keyword>
<dbReference type="InterPro" id="IPR022674">
    <property type="entry name" value="G6P_DH_NAD-bd"/>
</dbReference>
<dbReference type="InterPro" id="IPR022675">
    <property type="entry name" value="G6P_DH_C"/>
</dbReference>
<dbReference type="Gene3D" id="1.10.510.10">
    <property type="entry name" value="Transferase(Phosphotransferase) domain 1"/>
    <property type="match status" value="2"/>
</dbReference>
<evidence type="ECO:0000256" key="10">
    <source>
        <dbReference type="ARBA" id="ARBA00022692"/>
    </source>
</evidence>
<evidence type="ECO:0000313" key="30">
    <source>
        <dbReference type="EMBL" id="RWR72080.1"/>
    </source>
</evidence>
<comment type="pathway">
    <text evidence="3 27">Carbohydrate degradation; pentose phosphate pathway; D-ribulose 5-phosphate from D-glucose 6-phosphate (oxidative stage): step 1/3.</text>
</comment>
<evidence type="ECO:0000256" key="21">
    <source>
        <dbReference type="ARBA" id="ARBA00023180"/>
    </source>
</evidence>
<evidence type="ECO:0000256" key="2">
    <source>
        <dbReference type="ARBA" id="ARBA00004479"/>
    </source>
</evidence>
<dbReference type="FunFam" id="1.10.510.10:FF:000445">
    <property type="entry name" value="MDIS1-interacting receptor like kinase 2"/>
    <property type="match status" value="1"/>
</dbReference>
<evidence type="ECO:0000313" key="31">
    <source>
        <dbReference type="Proteomes" id="UP000283530"/>
    </source>
</evidence>
<dbReference type="InterPro" id="IPR008266">
    <property type="entry name" value="Tyr_kinase_AS"/>
</dbReference>
<dbReference type="PROSITE" id="PS00109">
    <property type="entry name" value="PROTEIN_KINASE_TYR"/>
    <property type="match status" value="1"/>
</dbReference>
<dbReference type="GO" id="GO:0006006">
    <property type="term" value="P:glucose metabolic process"/>
    <property type="evidence" value="ECO:0007669"/>
    <property type="project" value="UniProtKB-KW"/>
</dbReference>
<dbReference type="Gene3D" id="3.40.50.720">
    <property type="entry name" value="NAD(P)-binding Rossmann-like Domain"/>
    <property type="match status" value="1"/>
</dbReference>
<comment type="similarity">
    <text evidence="4 27">Belongs to the glucose-6-phosphate dehydrogenase family.</text>
</comment>
<keyword evidence="14" id="KW-0418">Kinase</keyword>
<evidence type="ECO:0000256" key="18">
    <source>
        <dbReference type="ARBA" id="ARBA00023002"/>
    </source>
</evidence>
<name>A0A3S3ME17_9MAGN</name>
<dbReference type="GO" id="GO:0005886">
    <property type="term" value="C:plasma membrane"/>
    <property type="evidence" value="ECO:0007669"/>
    <property type="project" value="UniProtKB-SubCell"/>
</dbReference>
<feature type="domain" description="Protein kinase" evidence="29">
    <location>
        <begin position="1533"/>
        <end position="1800"/>
    </location>
</feature>
<dbReference type="Pfam" id="PF08263">
    <property type="entry name" value="LRRNT_2"/>
    <property type="match status" value="1"/>
</dbReference>
<keyword evidence="20" id="KW-0675">Receptor</keyword>
<dbReference type="Pfam" id="PF00560">
    <property type="entry name" value="LRR_1"/>
    <property type="match status" value="8"/>
</dbReference>
<keyword evidence="16 27" id="KW-0521">NADP</keyword>
<keyword evidence="21" id="KW-0325">Glycoprotein</keyword>
<dbReference type="InterPro" id="IPR032675">
    <property type="entry name" value="LRR_dom_sf"/>
</dbReference>
<evidence type="ECO:0000256" key="12">
    <source>
        <dbReference type="ARBA" id="ARBA00022737"/>
    </source>
</evidence>
<dbReference type="Pfam" id="PF13855">
    <property type="entry name" value="LRR_8"/>
    <property type="match status" value="1"/>
</dbReference>
<dbReference type="EMBL" id="QPKB01000001">
    <property type="protein sequence ID" value="RWR72080.1"/>
    <property type="molecule type" value="Genomic_DNA"/>
</dbReference>
<organism evidence="30 31">
    <name type="scientific">Cinnamomum micranthum f. kanehirae</name>
    <dbReference type="NCBI Taxonomy" id="337451"/>
    <lineage>
        <taxon>Eukaryota</taxon>
        <taxon>Viridiplantae</taxon>
        <taxon>Streptophyta</taxon>
        <taxon>Embryophyta</taxon>
        <taxon>Tracheophyta</taxon>
        <taxon>Spermatophyta</taxon>
        <taxon>Magnoliopsida</taxon>
        <taxon>Magnoliidae</taxon>
        <taxon>Laurales</taxon>
        <taxon>Lauraceae</taxon>
        <taxon>Cinnamomum</taxon>
    </lineage>
</organism>
<sequence>MGMNVSPSATRIESIDRKNLRSDSFLDANSVPEQGCLSIVVLGASGDLAKKKTFPALFNLYRQGFLQPSEVHIFGYARTKISDDDLRDRIRRHLVHGKEASSSYSEDVEKFLQLIKYVSGSYDDEGGFRLLDKEISEHEVAKNSQEGSSRRLFYLALPPSVYPSVSKMIRYHCMNRSDLGGWTRVVVEKPFGKDLSSSEELSMQLGELFNEKQIYRIDHYLGKELVQNLLVLRFANRLFLPLWNRDNIDNIQIVFREDFGTEGRGGYFDEYGIIRDIIQNHLLQVLCLVAMEKPVSLKPEHIRDEKVKGIRNYSFLKNLKSNFQVLQSVLPVEDDDVVLGQYEGYRDDPTVTDNSNTPTFATVILRIHNERWEGVPFILKAGKALNSRKAEVRVQFKDVPGDIFKSKKLGRNELVIRLQPSEAMYTKLTVKKPGLEMSTIQSEMDLSYGMRYQGVTIPEAYERLILDTIRGDQQHFVRRDELKVAWEIFTPLLHRIDDGKLKLLPYKPGSRGPVEADELLAKAGYVQTHEFAYTMRVTEKCDVYSFGVVALEVIMGRHPGELISSLASSGCQDILLKDLLDKRIRHPMVQVTGEVILAAMVAFTCISESPQSRPTMRQVSKLLSLEQPPFPEPFRTITLSELLAAAAAAMKSLLYVFLVVWIMLVSTNVTSAWDLGEAKALLNWRATLQSNSLQSWSFLNNASSQKSSPCNWVGIACNRASRITKINLQNASLVGTLDGFNFSSFPYLVQFNLTKNSLHGTIPANIGALSKLTFLDLSTNHLSGILPSSMANLTRISHFDVSYNEISGDITPYLYFFANWTQLTSLVLNNNQFMGEIPSEVGLLTNVNTLHLCDNNLNGPIPSEIGRLKSMIFLTLCNNNLTGRIPPTLGNLTKLTTMYLNKNHLSDSIPSEFGNLVNLNDMNLGHNHFTGSIPPTLGNLTKLTIFRIFRTHVSGSIPWDLGNLVNLSNLQIYSNRLTGIIPPTFKNLTKLSTLYLYQNLINGSIPWALGNLVNLNDLEINSNLLTGIIPPTFKNLTKLSTLYLFENQIHGSIPWDLGNLVNLNDLELNTNLLTGLIPPSLGNLTQLSTLYLFENQIHGSIPWDLGNLVNLNDLELYTNLLTGLIPPSLGNLTKLSTLYLFENQIHGSIPWDIGNLVNLNDLELYTNLLTGFIPPSLGNLTKLSILYLFKNQIHGSIPWELGNLVNLNELDLSINLLTGSIPPALGNLRNLTILHLIQNQLSGSLPPEISNMTELSDLELDNNHLSGYLPEYLCRGGSLTRLIADHNLFTGPIPKGLLNCTKLFRVRLERNQLNGSISEAFGVYPSLNYIDLSYNRLFGELSPNWGKCQNLTMLCISHNMITGRIPPELGQLSKLEVLGLSSNKLIGEIPKELGSLRSVYNLTLNDNQFAGEIPQEIGMLSNLEVLDLSAPLDAFIHNKGLCGEVTGLPPCSSNSIQNFDVNKHHSVVVIVILPLFGALFLLSIFIGIFFMFCWSVRGAKEDAEKICSEDIFSIWNYDGTIVYEQIIEATENFDEKYRIGVGGYGSVYKATLQMGQIVAVKKLHKLEDGEFADGNNFSNEIRALLEIRHRNVVNLYGFCSHPQCQFLVYEYVERGSLARVLSSEEEATEFDWPKRVNVIKGVAHALSYMHHDCKSPIIHRDISSNNILLNAEFDAFVSDFGIARLLKPDSSSWTSLAGTYGYIAPEFAYTMRVTEKCDVYSFGVVALEVIMGRHPGELISSLASSGCQDILLKDLLDKRIRSPMVQVTGEVILAAMVALTCISESPLSRPTMRQKQQQQP</sequence>
<evidence type="ECO:0000256" key="19">
    <source>
        <dbReference type="ARBA" id="ARBA00023136"/>
    </source>
</evidence>
<evidence type="ECO:0000256" key="13">
    <source>
        <dbReference type="ARBA" id="ARBA00022741"/>
    </source>
</evidence>
<dbReference type="Gene3D" id="3.30.360.10">
    <property type="entry name" value="Dihydrodipicolinate Reductase, domain 2"/>
    <property type="match status" value="1"/>
</dbReference>
<dbReference type="PROSITE" id="PS00107">
    <property type="entry name" value="PROTEIN_KINASE_ATP"/>
    <property type="match status" value="1"/>
</dbReference>
<keyword evidence="31" id="KW-1185">Reference proteome</keyword>
<evidence type="ECO:0000256" key="7">
    <source>
        <dbReference type="ARBA" id="ARBA00022553"/>
    </source>
</evidence>
<dbReference type="GO" id="GO:0004674">
    <property type="term" value="F:protein serine/threonine kinase activity"/>
    <property type="evidence" value="ECO:0007669"/>
    <property type="project" value="UniProtKB-KW"/>
</dbReference>
<keyword evidence="15 26" id="KW-0067">ATP-binding</keyword>
<dbReference type="Gene3D" id="3.30.200.20">
    <property type="entry name" value="Phosphorylase Kinase, domain 1"/>
    <property type="match status" value="1"/>
</dbReference>
<dbReference type="FunFam" id="3.80.10.10:FF:000233">
    <property type="entry name" value="Leucine-rich repeat receptor-like protein kinase TDR"/>
    <property type="match status" value="1"/>
</dbReference>
<evidence type="ECO:0000256" key="22">
    <source>
        <dbReference type="ARBA" id="ARBA00023277"/>
    </source>
</evidence>
<dbReference type="OrthoDB" id="60984at2759"/>
<keyword evidence="19 28" id="KW-0472">Membrane</keyword>
<dbReference type="PANTHER" id="PTHR48053">
    <property type="entry name" value="LEUCINE RICH REPEAT FAMILY PROTEIN, EXPRESSED"/>
    <property type="match status" value="1"/>
</dbReference>
<dbReference type="Proteomes" id="UP000283530">
    <property type="component" value="Unassembled WGS sequence"/>
</dbReference>
<dbReference type="Gene3D" id="3.80.10.10">
    <property type="entry name" value="Ribonuclease Inhibitor"/>
    <property type="match status" value="4"/>
</dbReference>
<dbReference type="STRING" id="337451.A0A3S3ME17"/>
<keyword evidence="7" id="KW-0597">Phosphoprotein</keyword>
<evidence type="ECO:0000256" key="17">
    <source>
        <dbReference type="ARBA" id="ARBA00022989"/>
    </source>
</evidence>
<dbReference type="FunFam" id="3.80.10.10:FF:000400">
    <property type="entry name" value="Nuclear pore complex protein NUP107"/>
    <property type="match status" value="1"/>
</dbReference>
<feature type="binding site" evidence="26">
    <location>
        <position position="1562"/>
    </location>
    <ligand>
        <name>ATP</name>
        <dbReference type="ChEBI" id="CHEBI:30616"/>
    </ligand>
</feature>
<dbReference type="InterPro" id="IPR001282">
    <property type="entry name" value="G6P_DH"/>
</dbReference>
<evidence type="ECO:0000259" key="29">
    <source>
        <dbReference type="PROSITE" id="PS50011"/>
    </source>
</evidence>
<evidence type="ECO:0000256" key="24">
    <source>
        <dbReference type="ARBA" id="ARBA00048679"/>
    </source>
</evidence>
<evidence type="ECO:0000256" key="3">
    <source>
        <dbReference type="ARBA" id="ARBA00004937"/>
    </source>
</evidence>
<accession>A0A3S3ME17</accession>
<dbReference type="SUPFAM" id="SSF56112">
    <property type="entry name" value="Protein kinase-like (PK-like)"/>
    <property type="match status" value="2"/>
</dbReference>
<dbReference type="EC" id="1.1.1.49" evidence="27"/>
<evidence type="ECO:0000256" key="20">
    <source>
        <dbReference type="ARBA" id="ARBA00023170"/>
    </source>
</evidence>
<dbReference type="GO" id="GO:0050661">
    <property type="term" value="F:NADP binding"/>
    <property type="evidence" value="ECO:0007669"/>
    <property type="project" value="InterPro"/>
</dbReference>
<dbReference type="SUPFAM" id="SSF55347">
    <property type="entry name" value="Glyceraldehyde-3-phosphate dehydrogenase-like, C-terminal domain"/>
    <property type="match status" value="1"/>
</dbReference>
<evidence type="ECO:0000256" key="1">
    <source>
        <dbReference type="ARBA" id="ARBA00004236"/>
    </source>
</evidence>
<evidence type="ECO:0000256" key="11">
    <source>
        <dbReference type="ARBA" id="ARBA00022729"/>
    </source>
</evidence>
<evidence type="ECO:0000256" key="15">
    <source>
        <dbReference type="ARBA" id="ARBA00022840"/>
    </source>
</evidence>
<dbReference type="SMART" id="SM00369">
    <property type="entry name" value="LRR_TYP"/>
    <property type="match status" value="15"/>
</dbReference>
<reference evidence="30 31" key="1">
    <citation type="journal article" date="2019" name="Nat. Plants">
        <title>Stout camphor tree genome fills gaps in understanding of flowering plant genome evolution.</title>
        <authorList>
            <person name="Chaw S.M."/>
            <person name="Liu Y.C."/>
            <person name="Wu Y.W."/>
            <person name="Wang H.Y."/>
            <person name="Lin C.I."/>
            <person name="Wu C.S."/>
            <person name="Ke H.M."/>
            <person name="Chang L.Y."/>
            <person name="Hsu C.Y."/>
            <person name="Yang H.T."/>
            <person name="Sudianto E."/>
            <person name="Hsu M.H."/>
            <person name="Wu K.P."/>
            <person name="Wang L.N."/>
            <person name="Leebens-Mack J.H."/>
            <person name="Tsai I.J."/>
        </authorList>
    </citation>
    <scope>NUCLEOTIDE SEQUENCE [LARGE SCALE GENOMIC DNA]</scope>
    <source>
        <strain evidence="31">cv. Chaw 1501</strain>
        <tissue evidence="30">Young leaves</tissue>
    </source>
</reference>
<dbReference type="FunFam" id="3.80.10.10:FF:000041">
    <property type="entry name" value="LRR receptor-like serine/threonine-protein kinase ERECTA"/>
    <property type="match status" value="2"/>
</dbReference>